<dbReference type="EC" id="2.7.7.7" evidence="2"/>
<dbReference type="PANTHER" id="PTHR11669:SF0">
    <property type="entry name" value="PROTEIN STICHEL-LIKE 2"/>
    <property type="match status" value="1"/>
</dbReference>
<feature type="compositionally biased region" description="Basic and acidic residues" evidence="12">
    <location>
        <begin position="633"/>
        <end position="650"/>
    </location>
</feature>
<dbReference type="Gene3D" id="1.10.8.60">
    <property type="match status" value="1"/>
</dbReference>
<evidence type="ECO:0000256" key="1">
    <source>
        <dbReference type="ARBA" id="ARBA00006360"/>
    </source>
</evidence>
<dbReference type="FunFam" id="3.40.50.300:FF:000014">
    <property type="entry name" value="DNA polymerase III subunit gamma/tau"/>
    <property type="match status" value="1"/>
</dbReference>
<evidence type="ECO:0000256" key="4">
    <source>
        <dbReference type="ARBA" id="ARBA00022695"/>
    </source>
</evidence>
<feature type="compositionally biased region" description="Low complexity" evidence="12">
    <location>
        <begin position="608"/>
        <end position="631"/>
    </location>
</feature>
<dbReference type="InterPro" id="IPR048448">
    <property type="entry name" value="DnaX-like_C"/>
</dbReference>
<evidence type="ECO:0000256" key="10">
    <source>
        <dbReference type="ARBA" id="ARBA00022932"/>
    </source>
</evidence>
<keyword evidence="7" id="KW-0547">Nucleotide-binding</keyword>
<evidence type="ECO:0000256" key="9">
    <source>
        <dbReference type="ARBA" id="ARBA00022840"/>
    </source>
</evidence>
<gene>
    <name evidence="14" type="ORF">CARG_00455</name>
</gene>
<evidence type="ECO:0000313" key="15">
    <source>
        <dbReference type="Proteomes" id="UP000016943"/>
    </source>
</evidence>
<dbReference type="InterPro" id="IPR003593">
    <property type="entry name" value="AAA+_ATPase"/>
</dbReference>
<evidence type="ECO:0000256" key="2">
    <source>
        <dbReference type="ARBA" id="ARBA00012417"/>
    </source>
</evidence>
<dbReference type="GeneID" id="78248978"/>
<dbReference type="InterPro" id="IPR050238">
    <property type="entry name" value="DNA_Rep/Repair_Clamp_Loader"/>
</dbReference>
<dbReference type="GO" id="GO:0009360">
    <property type="term" value="C:DNA polymerase III complex"/>
    <property type="evidence" value="ECO:0007669"/>
    <property type="project" value="InterPro"/>
</dbReference>
<dbReference type="InterPro" id="IPR027417">
    <property type="entry name" value="P-loop_NTPase"/>
</dbReference>
<dbReference type="InterPro" id="IPR012763">
    <property type="entry name" value="DNA_pol_III_sug/sutau_N"/>
</dbReference>
<organism evidence="14 15">
    <name type="scientific">Corynebacterium argentoratense DSM 44202</name>
    <dbReference type="NCBI Taxonomy" id="1348662"/>
    <lineage>
        <taxon>Bacteria</taxon>
        <taxon>Bacillati</taxon>
        <taxon>Actinomycetota</taxon>
        <taxon>Actinomycetes</taxon>
        <taxon>Mycobacteriales</taxon>
        <taxon>Corynebacteriaceae</taxon>
        <taxon>Corynebacterium</taxon>
    </lineage>
</organism>
<sequence length="811" mass="85409">MALYRKYRPASFGEVVGQEHVTTPLSAALDSGRINHAYLFSGPRGCGKTSSARIMARSLNCVDGPTSTPCGKCPSCVSLAPGGPGNLDVTELDAASHRGVDDMRDLRDRAFYAPADSRYRVFIIDEAHMITNEGFNALLKIVEEPPEHLIFIFATTEPDKVIPTIRSRTHHYPFRLLTPPDMRGLLQRTCEAEGVRVDDAVFPLIIRAGGGSPRDSLSILDQLLAGAGDEGLSYEMAVPLLGVTDFSLIDAAVAALSARDYAGMFGAINDVINAGHDPRRFATDLLDRLRDLMVLQVVPDAVAAGLIDVPEDYVPTLQQQAQAFAPGALSWLAGELNSGIDDLKGATSPRLLLEVLFAKMLAGKSAAVAAVGNAAGAARATAQAATAPASGASAPGGSAIGAAGAGPGAIPDNMPGAAILRRRMGLAEPAQQEQPAQKQPPAKPAPERMPAEKPAVAPKPAQADAPKPAQPGQEGQPTQTAPAAQKPAEHTPAEQVQQPEQPQPEQKQAEQVQPEQSQPAEDLLQTLNTKWAHIRSLISNKNAVAGILLAEAKIVGINGDTVLIGNNTGALVQRLNASSNNDVIAEVVSAELGQQVSVECVVGTHPRQAGGDSAPQPAAQPARTQQSPQAEEPAEKPAEKSEEKPEEKPSEGQTTAAQWAAPAAKPSKAEQPEAQDNLPRWKQAAARGNAKLRNQQTFGDGVPLPPEPDDPYGYPPDESMPGGFNTPAQPKAAASNPQVEAQPNPRDVNTPQPDAPPNTAPPQQHTNPADTRDSEEEELIREAQDAGSYDRRDAKAVAMDLLAKELGARPL</sequence>
<dbReference type="Gene3D" id="1.20.272.10">
    <property type="match status" value="1"/>
</dbReference>
<reference evidence="14 15" key="1">
    <citation type="journal article" date="2013" name="Genome Announc.">
        <title>Whole-Genome Sequence of the Clinical Strain Corynebacterium argentoratense DSM 44202, Isolated from a Human Throat Specimen.</title>
        <authorList>
            <person name="Bomholt C."/>
            <person name="Glaub A."/>
            <person name="Gravermann K."/>
            <person name="Albersmeier A."/>
            <person name="Brinkrolf K."/>
            <person name="Ruckert C."/>
            <person name="Tauch A."/>
        </authorList>
    </citation>
    <scope>NUCLEOTIDE SEQUENCE [LARGE SCALE GENOMIC DNA]</scope>
    <source>
        <strain evidence="14">DSM 44202</strain>
    </source>
</reference>
<evidence type="ECO:0000256" key="7">
    <source>
        <dbReference type="ARBA" id="ARBA00022741"/>
    </source>
</evidence>
<feature type="compositionally biased region" description="Low complexity" evidence="12">
    <location>
        <begin position="656"/>
        <end position="666"/>
    </location>
</feature>
<feature type="domain" description="AAA+ ATPase" evidence="13">
    <location>
        <begin position="34"/>
        <end position="177"/>
    </location>
</feature>
<dbReference type="HOGENOM" id="CLU_006229_3_4_11"/>
<keyword evidence="4" id="KW-0548">Nucleotidyltransferase</keyword>
<dbReference type="Gene3D" id="3.40.50.300">
    <property type="entry name" value="P-loop containing nucleotide triphosphate hydrolases"/>
    <property type="match status" value="1"/>
</dbReference>
<dbReference type="RefSeq" id="WP_020975413.1">
    <property type="nucleotide sequence ID" value="NC_022198.1"/>
</dbReference>
<dbReference type="SUPFAM" id="SSF52540">
    <property type="entry name" value="P-loop containing nucleoside triphosphate hydrolases"/>
    <property type="match status" value="1"/>
</dbReference>
<dbReference type="GO" id="GO:0005524">
    <property type="term" value="F:ATP binding"/>
    <property type="evidence" value="ECO:0007669"/>
    <property type="project" value="UniProtKB-KW"/>
</dbReference>
<name>U3GXY5_9CORY</name>
<dbReference type="InterPro" id="IPR008921">
    <property type="entry name" value="DNA_pol3_clamp-load_cplx_C"/>
</dbReference>
<dbReference type="Pfam" id="PF12169">
    <property type="entry name" value="DNA_pol3_gamma3"/>
    <property type="match status" value="1"/>
</dbReference>
<evidence type="ECO:0000256" key="12">
    <source>
        <dbReference type="SAM" id="MobiDB-lite"/>
    </source>
</evidence>
<dbReference type="InterPro" id="IPR022754">
    <property type="entry name" value="DNA_pol_III_gamma-3"/>
</dbReference>
<dbReference type="EMBL" id="CP006365">
    <property type="protein sequence ID" value="AGU14292.1"/>
    <property type="molecule type" value="Genomic_DNA"/>
</dbReference>
<dbReference type="SMART" id="SM00382">
    <property type="entry name" value="AAA"/>
    <property type="match status" value="1"/>
</dbReference>
<dbReference type="CDD" id="cd18137">
    <property type="entry name" value="HLD_clamp_pol_III_gamma_tau"/>
    <property type="match status" value="1"/>
</dbReference>
<evidence type="ECO:0000256" key="11">
    <source>
        <dbReference type="ARBA" id="ARBA00049244"/>
    </source>
</evidence>
<feature type="compositionally biased region" description="Low complexity" evidence="12">
    <location>
        <begin position="452"/>
        <end position="486"/>
    </location>
</feature>
<dbReference type="CDD" id="cd00009">
    <property type="entry name" value="AAA"/>
    <property type="match status" value="1"/>
</dbReference>
<evidence type="ECO:0000259" key="13">
    <source>
        <dbReference type="SMART" id="SM00382"/>
    </source>
</evidence>
<keyword evidence="10" id="KW-0239">DNA-directed DNA polymerase</keyword>
<dbReference type="PATRIC" id="fig|1348662.3.peg.84"/>
<accession>U3GXY5</accession>
<dbReference type="GO" id="GO:0046872">
    <property type="term" value="F:metal ion binding"/>
    <property type="evidence" value="ECO:0007669"/>
    <property type="project" value="UniProtKB-KW"/>
</dbReference>
<dbReference type="GO" id="GO:0006261">
    <property type="term" value="P:DNA-templated DNA replication"/>
    <property type="evidence" value="ECO:0007669"/>
    <property type="project" value="TreeGrafter"/>
</dbReference>
<dbReference type="eggNOG" id="COG2812">
    <property type="taxonomic scope" value="Bacteria"/>
</dbReference>
<evidence type="ECO:0000256" key="6">
    <source>
        <dbReference type="ARBA" id="ARBA00022723"/>
    </source>
</evidence>
<dbReference type="NCBIfam" id="TIGR02397">
    <property type="entry name" value="dnaX_nterm"/>
    <property type="match status" value="1"/>
</dbReference>
<comment type="catalytic activity">
    <reaction evidence="11">
        <text>DNA(n) + a 2'-deoxyribonucleoside 5'-triphosphate = DNA(n+1) + diphosphate</text>
        <dbReference type="Rhea" id="RHEA:22508"/>
        <dbReference type="Rhea" id="RHEA-COMP:17339"/>
        <dbReference type="Rhea" id="RHEA-COMP:17340"/>
        <dbReference type="ChEBI" id="CHEBI:33019"/>
        <dbReference type="ChEBI" id="CHEBI:61560"/>
        <dbReference type="ChEBI" id="CHEBI:173112"/>
        <dbReference type="EC" id="2.7.7.7"/>
    </reaction>
</comment>
<dbReference type="AlphaFoldDB" id="U3GXY5"/>
<evidence type="ECO:0000256" key="3">
    <source>
        <dbReference type="ARBA" id="ARBA00022679"/>
    </source>
</evidence>
<dbReference type="SUPFAM" id="SSF48019">
    <property type="entry name" value="post-AAA+ oligomerization domain-like"/>
    <property type="match status" value="1"/>
</dbReference>
<comment type="similarity">
    <text evidence="1">Belongs to the DnaX/STICHEL family.</text>
</comment>
<dbReference type="Pfam" id="PF13177">
    <property type="entry name" value="DNA_pol3_delta2"/>
    <property type="match status" value="1"/>
</dbReference>
<keyword evidence="6" id="KW-0479">Metal-binding</keyword>
<evidence type="ECO:0000256" key="5">
    <source>
        <dbReference type="ARBA" id="ARBA00022705"/>
    </source>
</evidence>
<keyword evidence="15" id="KW-1185">Reference proteome</keyword>
<feature type="compositionally biased region" description="Low complexity" evidence="12">
    <location>
        <begin position="427"/>
        <end position="440"/>
    </location>
</feature>
<keyword evidence="3" id="KW-0808">Transferase</keyword>
<proteinExistence type="inferred from homology"/>
<feature type="compositionally biased region" description="Low complexity" evidence="12">
    <location>
        <begin position="493"/>
        <end position="519"/>
    </location>
</feature>
<feature type="region of interest" description="Disordered" evidence="12">
    <location>
        <begin position="427"/>
        <end position="519"/>
    </location>
</feature>
<keyword evidence="8" id="KW-0862">Zinc</keyword>
<feature type="region of interest" description="Disordered" evidence="12">
    <location>
        <begin position="605"/>
        <end position="793"/>
    </location>
</feature>
<dbReference type="Pfam" id="PF20964">
    <property type="entry name" value="DnaX_C"/>
    <property type="match status" value="1"/>
</dbReference>
<dbReference type="Proteomes" id="UP000016943">
    <property type="component" value="Chromosome"/>
</dbReference>
<protein>
    <recommendedName>
        <fullName evidence="2">DNA-directed DNA polymerase</fullName>
        <ecNumber evidence="2">2.7.7.7</ecNumber>
    </recommendedName>
</protein>
<keyword evidence="9" id="KW-0067">ATP-binding</keyword>
<dbReference type="GO" id="GO:0003887">
    <property type="term" value="F:DNA-directed DNA polymerase activity"/>
    <property type="evidence" value="ECO:0007669"/>
    <property type="project" value="UniProtKB-KW"/>
</dbReference>
<dbReference type="OrthoDB" id="9810148at2"/>
<dbReference type="NCBIfam" id="NF005846">
    <property type="entry name" value="PRK07764.1-6"/>
    <property type="match status" value="1"/>
</dbReference>
<dbReference type="InterPro" id="IPR045085">
    <property type="entry name" value="HLD_clamp_pol_III_gamma_tau"/>
</dbReference>
<evidence type="ECO:0000256" key="8">
    <source>
        <dbReference type="ARBA" id="ARBA00022833"/>
    </source>
</evidence>
<dbReference type="KEGG" id="caz:CARG_00455"/>
<dbReference type="PANTHER" id="PTHR11669">
    <property type="entry name" value="REPLICATION FACTOR C / DNA POLYMERASE III GAMMA-TAU SUBUNIT"/>
    <property type="match status" value="1"/>
</dbReference>
<dbReference type="GO" id="GO:0003677">
    <property type="term" value="F:DNA binding"/>
    <property type="evidence" value="ECO:0007669"/>
    <property type="project" value="InterPro"/>
</dbReference>
<evidence type="ECO:0000313" key="14">
    <source>
        <dbReference type="EMBL" id="AGU14292.1"/>
    </source>
</evidence>
<feature type="compositionally biased region" description="Basic and acidic residues" evidence="12">
    <location>
        <begin position="780"/>
        <end position="793"/>
    </location>
</feature>
<keyword evidence="5" id="KW-0235">DNA replication</keyword>
<dbReference type="STRING" id="1348662.CARG_00455"/>